<dbReference type="OrthoDB" id="10650357at2759"/>
<feature type="compositionally biased region" description="Polar residues" evidence="1">
    <location>
        <begin position="410"/>
        <end position="421"/>
    </location>
</feature>
<dbReference type="Proteomes" id="UP000291116">
    <property type="component" value="Unassembled WGS sequence"/>
</dbReference>
<sequence length="807" mass="87341">MSLTDDHPHDIGDNEVPTVFMGEYGEESDTDRSSEIDGDETGFAAQLRKQRKQVLEKDAMANGFASDLRKHREQFNLVNVDDEAEDVTGNTFDDVGYFDGHNSTLAASAGDGMNGTAPGEVHSELTDGIFEKGRNNNHICSGSLKSELRINEDGVDDGLREFDTTSPSLPERPINEIDDEDHFGDFDKAQIQIASPEENDGGHQIETPTHFEPKADENMDTENDIAFPPGVIDMGNDANEVAESKLLTSGEHNVQSTLEQIETGNENDYNNNIIEEIDAALLEPEPSSIESQDSGDDFRDLNAGSLQYELPNQAANEDGHDDACFHDLDAALSQLDESNTENQAIISDNYDSEGLDAISSKPQTPKDENECIHDNVEDLDAGPSDFEPSNIEIQATDDDFGEFDADLTQDEQLNVESQASHGANDGAFGDFGAAPAQPEPSTVEKQADDDFGEFDAALPQSEPSEVENEASGNDDNDDDFGDFDAAPMSIEPSDHVNAAIIGDNDDAFGNFGAATVEPSTIANEGDDDDDFGDFGAAPTQTNNGNGEKCDDDFGDFDAAPPLESNAPSVDGETFSDFATVPPKSKDASTISNDFGKFDTPPEILTPMAPIGRISDRARNIFAKMQTLHAFSDEDRESTHDNEYIGKGSLSTFLASINSRQEAEDSREENDLDQLLAGAPTSAEDSCSPLVANEDGGGPYGCFIYPSTGLHAPRNQFQDEKLLRRKSSIRKIPDVLPIRLPVGKESPLDTASPAYECDGKKGSTELFQLAKLEVSGGAEDSSEKIQRFQLKIPDLSFMLQSRLQLPTS</sequence>
<feature type="region of interest" description="Disordered" evidence="1">
    <location>
        <begin position="519"/>
        <end position="609"/>
    </location>
</feature>
<proteinExistence type="predicted"/>
<evidence type="ECO:0000313" key="3">
    <source>
        <dbReference type="Proteomes" id="UP000291116"/>
    </source>
</evidence>
<protein>
    <submittedName>
        <fullName evidence="2">Uncharacterized protein</fullName>
    </submittedName>
</protein>
<evidence type="ECO:0000313" key="2">
    <source>
        <dbReference type="EMBL" id="VEU40218.1"/>
    </source>
</evidence>
<evidence type="ECO:0000256" key="1">
    <source>
        <dbReference type="SAM" id="MobiDB-lite"/>
    </source>
</evidence>
<keyword evidence="3" id="KW-1185">Reference proteome</keyword>
<accession>A0A448ZDU2</accession>
<reference evidence="2 3" key="1">
    <citation type="submission" date="2019-01" db="EMBL/GenBank/DDBJ databases">
        <authorList>
            <person name="Ferrante I. M."/>
        </authorList>
    </citation>
    <scope>NUCLEOTIDE SEQUENCE [LARGE SCALE GENOMIC DNA]</scope>
    <source>
        <strain evidence="2 3">B856</strain>
    </source>
</reference>
<organism evidence="2 3">
    <name type="scientific">Pseudo-nitzschia multistriata</name>
    <dbReference type="NCBI Taxonomy" id="183589"/>
    <lineage>
        <taxon>Eukaryota</taxon>
        <taxon>Sar</taxon>
        <taxon>Stramenopiles</taxon>
        <taxon>Ochrophyta</taxon>
        <taxon>Bacillariophyta</taxon>
        <taxon>Bacillariophyceae</taxon>
        <taxon>Bacillariophycidae</taxon>
        <taxon>Bacillariales</taxon>
        <taxon>Bacillariaceae</taxon>
        <taxon>Pseudo-nitzschia</taxon>
    </lineage>
</organism>
<feature type="compositionally biased region" description="Low complexity" evidence="1">
    <location>
        <begin position="422"/>
        <end position="434"/>
    </location>
</feature>
<feature type="region of interest" description="Disordered" evidence="1">
    <location>
        <begin position="1"/>
        <end position="43"/>
    </location>
</feature>
<feature type="region of interest" description="Disordered" evidence="1">
    <location>
        <begin position="348"/>
        <end position="490"/>
    </location>
</feature>
<dbReference type="EMBL" id="CAACVS010000266">
    <property type="protein sequence ID" value="VEU40218.1"/>
    <property type="molecule type" value="Genomic_DNA"/>
</dbReference>
<name>A0A448ZDU2_9STRA</name>
<feature type="compositionally biased region" description="Basic and acidic residues" evidence="1">
    <location>
        <begin position="1"/>
        <end position="12"/>
    </location>
</feature>
<feature type="compositionally biased region" description="Acidic residues" evidence="1">
    <location>
        <begin position="464"/>
        <end position="482"/>
    </location>
</feature>
<dbReference type="AlphaFoldDB" id="A0A448ZDU2"/>
<gene>
    <name evidence="2" type="ORF">PSNMU_V1.4_AUG-EV-PASAV3_0070950</name>
</gene>
<feature type="compositionally biased region" description="Basic and acidic residues" evidence="1">
    <location>
        <begin position="364"/>
        <end position="376"/>
    </location>
</feature>
<feature type="compositionally biased region" description="Acidic residues" evidence="1">
    <location>
        <begin position="395"/>
        <end position="409"/>
    </location>
</feature>